<dbReference type="InterPro" id="IPR020904">
    <property type="entry name" value="Sc_DH/Rdtase_CS"/>
</dbReference>
<dbReference type="AlphaFoldDB" id="A0A8G2BH12"/>
<organism evidence="5 6">
    <name type="scientific">Thalassobaculum litoreum DSM 18839</name>
    <dbReference type="NCBI Taxonomy" id="1123362"/>
    <lineage>
        <taxon>Bacteria</taxon>
        <taxon>Pseudomonadati</taxon>
        <taxon>Pseudomonadota</taxon>
        <taxon>Alphaproteobacteria</taxon>
        <taxon>Rhodospirillales</taxon>
        <taxon>Thalassobaculaceae</taxon>
        <taxon>Thalassobaculum</taxon>
    </lineage>
</organism>
<dbReference type="InterPro" id="IPR057326">
    <property type="entry name" value="KR_dom"/>
</dbReference>
<dbReference type="PANTHER" id="PTHR44252">
    <property type="entry name" value="D-ERYTHRULOSE REDUCTASE"/>
    <property type="match status" value="1"/>
</dbReference>
<protein>
    <submittedName>
        <fullName evidence="5">NAD(P)-dependent dehydrogenase, short-chain alcohol dehydrogenase family</fullName>
    </submittedName>
</protein>
<dbReference type="InterPro" id="IPR036291">
    <property type="entry name" value="NAD(P)-bd_dom_sf"/>
</dbReference>
<dbReference type="GO" id="GO:0005997">
    <property type="term" value="P:xylulose metabolic process"/>
    <property type="evidence" value="ECO:0007669"/>
    <property type="project" value="TreeGrafter"/>
</dbReference>
<dbReference type="SUPFAM" id="SSF51735">
    <property type="entry name" value="NAD(P)-binding Rossmann-fold domains"/>
    <property type="match status" value="1"/>
</dbReference>
<dbReference type="PROSITE" id="PS00061">
    <property type="entry name" value="ADH_SHORT"/>
    <property type="match status" value="1"/>
</dbReference>
<dbReference type="Proteomes" id="UP000198615">
    <property type="component" value="Unassembled WGS sequence"/>
</dbReference>
<evidence type="ECO:0000256" key="3">
    <source>
        <dbReference type="ARBA" id="ARBA00022857"/>
    </source>
</evidence>
<accession>A0A8G2BH12</accession>
<dbReference type="PANTHER" id="PTHR44252:SF3">
    <property type="entry name" value="D-ERYTHRULOSE REDUCTASE-RELATED"/>
    <property type="match status" value="1"/>
</dbReference>
<evidence type="ECO:0000313" key="5">
    <source>
        <dbReference type="EMBL" id="SDF65348.1"/>
    </source>
</evidence>
<sequence length="262" mass="27219">MPEQTGDDRPIRVAHRFRLDGKRVLVTGAGKGLGAACAEAIAEAGAHVILLSRSSEPLERVKAKIEAQGGSADTVVQDVTDIAGTQAAIAALGPVDGLVNNAGSNQPEPFTQVSVETYDRLFGVNVRACFFVAQAVVTGMIDAGIKGTIVNMSSQMGHVGAPNRTVYCAGKHAVEGLTKAMAWDLGGHGIRVNTVCPTFVETPLTRPFFEDPAFKADTLSRLALGELGQLEDVAAATLYLISPASGSVTGSSVMVDGGWTAR</sequence>
<comment type="similarity">
    <text evidence="1">Belongs to the short-chain dehydrogenases/reductases (SDR) family.</text>
</comment>
<proteinExistence type="inferred from homology"/>
<dbReference type="PRINTS" id="PR00080">
    <property type="entry name" value="SDRFAMILY"/>
</dbReference>
<dbReference type="EMBL" id="FNBW01000005">
    <property type="protein sequence ID" value="SDF65348.1"/>
    <property type="molecule type" value="Genomic_DNA"/>
</dbReference>
<keyword evidence="3" id="KW-0521">NADP</keyword>
<name>A0A8G2BH12_9PROT</name>
<evidence type="ECO:0000256" key="1">
    <source>
        <dbReference type="ARBA" id="ARBA00006484"/>
    </source>
</evidence>
<evidence type="ECO:0000259" key="4">
    <source>
        <dbReference type="SMART" id="SM00822"/>
    </source>
</evidence>
<dbReference type="InterPro" id="IPR002347">
    <property type="entry name" value="SDR_fam"/>
</dbReference>
<dbReference type="GO" id="GO:0004090">
    <property type="term" value="F:carbonyl reductase (NADPH) activity"/>
    <property type="evidence" value="ECO:0007669"/>
    <property type="project" value="TreeGrafter"/>
</dbReference>
<dbReference type="FunFam" id="3.40.50.720:FF:000084">
    <property type="entry name" value="Short-chain dehydrogenase reductase"/>
    <property type="match status" value="1"/>
</dbReference>
<keyword evidence="6" id="KW-1185">Reference proteome</keyword>
<dbReference type="Gene3D" id="3.40.50.720">
    <property type="entry name" value="NAD(P)-binding Rossmann-like Domain"/>
    <property type="match status" value="1"/>
</dbReference>
<dbReference type="GO" id="GO:0006006">
    <property type="term" value="P:glucose metabolic process"/>
    <property type="evidence" value="ECO:0007669"/>
    <property type="project" value="TreeGrafter"/>
</dbReference>
<comment type="caution">
    <text evidence="5">The sequence shown here is derived from an EMBL/GenBank/DDBJ whole genome shotgun (WGS) entry which is preliminary data.</text>
</comment>
<dbReference type="Pfam" id="PF13561">
    <property type="entry name" value="adh_short_C2"/>
    <property type="match status" value="1"/>
</dbReference>
<dbReference type="SMART" id="SM00822">
    <property type="entry name" value="PKS_KR"/>
    <property type="match status" value="1"/>
</dbReference>
<reference evidence="5 6" key="1">
    <citation type="submission" date="2016-10" db="EMBL/GenBank/DDBJ databases">
        <authorList>
            <person name="Varghese N."/>
            <person name="Submissions S."/>
        </authorList>
    </citation>
    <scope>NUCLEOTIDE SEQUENCE [LARGE SCALE GENOMIC DNA]</scope>
    <source>
        <strain evidence="5 6">DSM 18839</strain>
    </source>
</reference>
<comment type="subunit">
    <text evidence="2">Homotetramer.</text>
</comment>
<dbReference type="InterPro" id="IPR051737">
    <property type="entry name" value="L-xylulose/Carbonyl_redctase"/>
</dbReference>
<dbReference type="GO" id="GO:0050038">
    <property type="term" value="F:L-xylulose reductase (NADPH) activity"/>
    <property type="evidence" value="ECO:0007669"/>
    <property type="project" value="TreeGrafter"/>
</dbReference>
<feature type="domain" description="Ketoreductase" evidence="4">
    <location>
        <begin position="22"/>
        <end position="198"/>
    </location>
</feature>
<gene>
    <name evidence="5" type="ORF">SAMN05660686_01930</name>
</gene>
<dbReference type="OrthoDB" id="7255009at2"/>
<dbReference type="PRINTS" id="PR00081">
    <property type="entry name" value="GDHRDH"/>
</dbReference>
<evidence type="ECO:0000313" key="6">
    <source>
        <dbReference type="Proteomes" id="UP000198615"/>
    </source>
</evidence>
<evidence type="ECO:0000256" key="2">
    <source>
        <dbReference type="ARBA" id="ARBA00011881"/>
    </source>
</evidence>
<dbReference type="RefSeq" id="WP_093149900.1">
    <property type="nucleotide sequence ID" value="NZ_FNBW01000005.1"/>
</dbReference>